<reference evidence="1" key="3">
    <citation type="submission" date="2023-07" db="EMBL/GenBank/DDBJ databases">
        <title>An improved reference 1 genome and first organelle genomes of Quercus suber.</title>
        <authorList>
            <consortium name="Genosuber Consortium"/>
            <person name="Usie A."/>
            <person name="Serra O."/>
            <person name="Barros P."/>
        </authorList>
    </citation>
    <scope>NUCLEOTIDE SEQUENCE</scope>
    <source>
        <strain evidence="1">HL8</strain>
        <tissue evidence="1">Leaves</tissue>
    </source>
</reference>
<sequence length="114" mass="13078">MERILISWPNVLWNFFDEGCDALVPLDDSNGYKNHSIPNHTLRGVDKVDFIKEELEKAWPGLVALSISLTGWRENIHSYFRALADIPQPDDKNDFDKIDFIEELEKACPGSPFT</sequence>
<protein>
    <submittedName>
        <fullName evidence="1">Uncharacterized protein</fullName>
    </submittedName>
</protein>
<dbReference type="EMBL" id="PKMF04000029">
    <property type="protein sequence ID" value="KAK7857214.1"/>
    <property type="molecule type" value="Genomic_DNA"/>
</dbReference>
<reference evidence="1" key="1">
    <citation type="submission" date="2017-12" db="EMBL/GenBank/DDBJ databases">
        <authorList>
            <person name="Barbosa P."/>
            <person name="Usie A."/>
            <person name="Ramos A.M."/>
        </authorList>
    </citation>
    <scope>NUCLEOTIDE SEQUENCE</scope>
    <source>
        <strain evidence="1">HL8</strain>
        <tissue evidence="1">Leaves</tissue>
    </source>
</reference>
<comment type="caution">
    <text evidence="1">The sequence shown here is derived from an EMBL/GenBank/DDBJ whole genome shotgun (WGS) entry which is preliminary data.</text>
</comment>
<evidence type="ECO:0000313" key="1">
    <source>
        <dbReference type="EMBL" id="KAK7857214.1"/>
    </source>
</evidence>
<dbReference type="Gene3D" id="1.10.520.10">
    <property type="match status" value="1"/>
</dbReference>
<accession>A0AAW0M0U5</accession>
<organism evidence="1">
    <name type="scientific">Quercus suber</name>
    <name type="common">Cork oak</name>
    <dbReference type="NCBI Taxonomy" id="58331"/>
    <lineage>
        <taxon>Eukaryota</taxon>
        <taxon>Viridiplantae</taxon>
        <taxon>Streptophyta</taxon>
        <taxon>Embryophyta</taxon>
        <taxon>Tracheophyta</taxon>
        <taxon>Spermatophyta</taxon>
        <taxon>Magnoliopsida</taxon>
        <taxon>eudicotyledons</taxon>
        <taxon>Gunneridae</taxon>
        <taxon>Pentapetalae</taxon>
        <taxon>rosids</taxon>
        <taxon>fabids</taxon>
        <taxon>Fagales</taxon>
        <taxon>Fagaceae</taxon>
        <taxon>Quercus</taxon>
    </lineage>
</organism>
<dbReference type="AlphaFoldDB" id="A0AAW0M0U5"/>
<name>A0AAW0M0U5_QUESU</name>
<gene>
    <name evidence="1" type="ORF">CFP56_019174</name>
</gene>
<reference evidence="1" key="2">
    <citation type="journal article" date="2018" name="Sci. Data">
        <title>The draft genome sequence of cork oak.</title>
        <authorList>
            <person name="Ramos A.M."/>
            <person name="Usie A."/>
            <person name="Barbosa P."/>
            <person name="Barros P.M."/>
            <person name="Capote T."/>
            <person name="Chaves I."/>
            <person name="Simoes F."/>
            <person name="Abreu I."/>
            <person name="Carrasquinho I."/>
            <person name="Faro C."/>
            <person name="Guimaraes J.B."/>
            <person name="Mendonca D."/>
            <person name="Nobrega F."/>
            <person name="Rodrigues L."/>
            <person name="Saibo N.J.M."/>
            <person name="Varela M.C."/>
            <person name="Egas C."/>
            <person name="Matos J."/>
            <person name="Miguel C.M."/>
            <person name="Oliveira M.M."/>
            <person name="Ricardo C.P."/>
            <person name="Goncalves S."/>
        </authorList>
    </citation>
    <scope>NUCLEOTIDE SEQUENCE [LARGE SCALE GENOMIC DNA]</scope>
    <source>
        <strain evidence="1">HL8</strain>
    </source>
</reference>
<proteinExistence type="predicted"/>